<dbReference type="Pfam" id="PF13211">
    <property type="entry name" value="DUF4019"/>
    <property type="match status" value="1"/>
</dbReference>
<dbReference type="EMBL" id="JAGSPK010000001">
    <property type="protein sequence ID" value="MBR7791258.1"/>
    <property type="molecule type" value="Genomic_DNA"/>
</dbReference>
<organism evidence="2 3">
    <name type="scientific">Undibacterium rivi</name>
    <dbReference type="NCBI Taxonomy" id="2828729"/>
    <lineage>
        <taxon>Bacteria</taxon>
        <taxon>Pseudomonadati</taxon>
        <taxon>Pseudomonadota</taxon>
        <taxon>Betaproteobacteria</taxon>
        <taxon>Burkholderiales</taxon>
        <taxon>Oxalobacteraceae</taxon>
        <taxon>Undibacterium</taxon>
    </lineage>
</organism>
<dbReference type="RefSeq" id="WP_212677463.1">
    <property type="nucleotide sequence ID" value="NZ_JAGSPK010000001.1"/>
</dbReference>
<dbReference type="InterPro" id="IPR025091">
    <property type="entry name" value="DUF4019"/>
</dbReference>
<dbReference type="Proteomes" id="UP000682982">
    <property type="component" value="Unassembled WGS sequence"/>
</dbReference>
<keyword evidence="3" id="KW-1185">Reference proteome</keyword>
<gene>
    <name evidence="2" type="ORF">KDM87_01510</name>
</gene>
<sequence length="139" mass="15252">MKFITVAAFAVGMLSLSSVYAQKTDSVTLAQTAATQWLEVVDGGDYAASWDQAGSVFKGMVEKSKWLDAIQGIRSPLGAVKFRKIKSADYKKNIQGAPEGEYVTVQFETTFENKNGAIEVVTPMKDKDGTWRVTGYFVH</sequence>
<evidence type="ECO:0000313" key="2">
    <source>
        <dbReference type="EMBL" id="MBR7791258.1"/>
    </source>
</evidence>
<comment type="caution">
    <text evidence="2">The sequence shown here is derived from an EMBL/GenBank/DDBJ whole genome shotgun (WGS) entry which is preliminary data.</text>
</comment>
<feature type="signal peptide" evidence="1">
    <location>
        <begin position="1"/>
        <end position="21"/>
    </location>
</feature>
<evidence type="ECO:0000313" key="3">
    <source>
        <dbReference type="Proteomes" id="UP000682982"/>
    </source>
</evidence>
<accession>A0ABS5GXT1</accession>
<evidence type="ECO:0000256" key="1">
    <source>
        <dbReference type="SAM" id="SignalP"/>
    </source>
</evidence>
<feature type="chain" id="PRO_5045992944" evidence="1">
    <location>
        <begin position="22"/>
        <end position="139"/>
    </location>
</feature>
<protein>
    <submittedName>
        <fullName evidence="2">DUF4019 domain-containing protein</fullName>
    </submittedName>
</protein>
<keyword evidence="1" id="KW-0732">Signal</keyword>
<reference evidence="2 3" key="1">
    <citation type="submission" date="2021-04" db="EMBL/GenBank/DDBJ databases">
        <title>novel species isolated from subtropical streams in China.</title>
        <authorList>
            <person name="Lu H."/>
        </authorList>
    </citation>
    <scope>NUCLEOTIDE SEQUENCE [LARGE SCALE GENOMIC DNA]</scope>
    <source>
        <strain evidence="2 3">FT147W</strain>
    </source>
</reference>
<name>A0ABS5GXT1_9BURK</name>
<proteinExistence type="predicted"/>